<proteinExistence type="inferred from homology"/>
<dbReference type="PANTHER" id="PTHR12001:SF44">
    <property type="entry name" value="GERANYLGERANYL PYROPHOSPHATE SYNTHASE"/>
    <property type="match status" value="1"/>
</dbReference>
<dbReference type="GO" id="GO:0008299">
    <property type="term" value="P:isoprenoid biosynthetic process"/>
    <property type="evidence" value="ECO:0007669"/>
    <property type="project" value="InterPro"/>
</dbReference>
<evidence type="ECO:0000256" key="3">
    <source>
        <dbReference type="ARBA" id="ARBA00022842"/>
    </source>
</evidence>
<dbReference type="AlphaFoldDB" id="A0A2T4BZ95"/>
<comment type="similarity">
    <text evidence="4">Belongs to the FPP/GGPP synthase family.</text>
</comment>
<reference evidence="6 7" key="1">
    <citation type="submission" date="2016-07" db="EMBL/GenBank/DDBJ databases">
        <title>Multiple horizontal gene transfer events from other fungi enriched the ability of initially mycotrophic Trichoderma (Ascomycota) to feed on dead plant biomass.</title>
        <authorList>
            <consortium name="DOE Joint Genome Institute"/>
            <person name="Aerts A."/>
            <person name="Atanasova L."/>
            <person name="Chenthamara K."/>
            <person name="Zhang J."/>
            <person name="Grujic M."/>
            <person name="Henrissat B."/>
            <person name="Kuo A."/>
            <person name="Salamov A."/>
            <person name="Lipzen A."/>
            <person name="Labutti K."/>
            <person name="Barry K."/>
            <person name="Miao Y."/>
            <person name="Rahimi M.J."/>
            <person name="Shen Q."/>
            <person name="Grigoriev I.V."/>
            <person name="Kubicek C.P."/>
            <person name="Druzhinina I.S."/>
        </authorList>
    </citation>
    <scope>NUCLEOTIDE SEQUENCE [LARGE SCALE GENOMIC DNA]</scope>
    <source>
        <strain evidence="6 7">ATCC 18648</strain>
    </source>
</reference>
<feature type="region of interest" description="Disordered" evidence="5">
    <location>
        <begin position="1"/>
        <end position="56"/>
    </location>
</feature>
<evidence type="ECO:0000256" key="5">
    <source>
        <dbReference type="SAM" id="MobiDB-lite"/>
    </source>
</evidence>
<dbReference type="PANTHER" id="PTHR12001">
    <property type="entry name" value="GERANYLGERANYL PYROPHOSPHATE SYNTHASE"/>
    <property type="match status" value="1"/>
</dbReference>
<feature type="compositionally biased region" description="Low complexity" evidence="5">
    <location>
        <begin position="34"/>
        <end position="48"/>
    </location>
</feature>
<name>A0A2T4BZ95_TRILO</name>
<evidence type="ECO:0000256" key="2">
    <source>
        <dbReference type="ARBA" id="ARBA00022723"/>
    </source>
</evidence>
<dbReference type="GO" id="GO:0046872">
    <property type="term" value="F:metal ion binding"/>
    <property type="evidence" value="ECO:0007669"/>
    <property type="project" value="UniProtKB-KW"/>
</dbReference>
<dbReference type="OrthoDB" id="6921389at2759"/>
<evidence type="ECO:0000313" key="6">
    <source>
        <dbReference type="EMBL" id="PTB74643.1"/>
    </source>
</evidence>
<dbReference type="EMBL" id="KZ679135">
    <property type="protein sequence ID" value="PTB74643.1"/>
    <property type="molecule type" value="Genomic_DNA"/>
</dbReference>
<organism evidence="6 7">
    <name type="scientific">Trichoderma longibrachiatum ATCC 18648</name>
    <dbReference type="NCBI Taxonomy" id="983965"/>
    <lineage>
        <taxon>Eukaryota</taxon>
        <taxon>Fungi</taxon>
        <taxon>Dikarya</taxon>
        <taxon>Ascomycota</taxon>
        <taxon>Pezizomycotina</taxon>
        <taxon>Sordariomycetes</taxon>
        <taxon>Hypocreomycetidae</taxon>
        <taxon>Hypocreales</taxon>
        <taxon>Hypocreaceae</taxon>
        <taxon>Trichoderma</taxon>
    </lineage>
</organism>
<dbReference type="GO" id="GO:0046165">
    <property type="term" value="P:alcohol biosynthetic process"/>
    <property type="evidence" value="ECO:0007669"/>
    <property type="project" value="UniProtKB-ARBA"/>
</dbReference>
<protein>
    <submittedName>
        <fullName evidence="6">Uncharacterized protein</fullName>
    </submittedName>
</protein>
<keyword evidence="1 4" id="KW-0808">Transferase</keyword>
<keyword evidence="3" id="KW-0460">Magnesium</keyword>
<evidence type="ECO:0000256" key="4">
    <source>
        <dbReference type="RuleBase" id="RU004466"/>
    </source>
</evidence>
<dbReference type="Proteomes" id="UP000240760">
    <property type="component" value="Unassembled WGS sequence"/>
</dbReference>
<keyword evidence="7" id="KW-1185">Reference proteome</keyword>
<keyword evidence="2" id="KW-0479">Metal-binding</keyword>
<evidence type="ECO:0000313" key="7">
    <source>
        <dbReference type="Proteomes" id="UP000240760"/>
    </source>
</evidence>
<dbReference type="GO" id="GO:0004659">
    <property type="term" value="F:prenyltransferase activity"/>
    <property type="evidence" value="ECO:0007669"/>
    <property type="project" value="InterPro"/>
</dbReference>
<dbReference type="GO" id="GO:0043386">
    <property type="term" value="P:mycotoxin biosynthetic process"/>
    <property type="evidence" value="ECO:0007669"/>
    <property type="project" value="UniProtKB-ARBA"/>
</dbReference>
<gene>
    <name evidence="6" type="ORF">M440DRAFT_20694</name>
</gene>
<dbReference type="InterPro" id="IPR008949">
    <property type="entry name" value="Isoprenoid_synthase_dom_sf"/>
</dbReference>
<feature type="region of interest" description="Disordered" evidence="5">
    <location>
        <begin position="115"/>
        <end position="135"/>
    </location>
</feature>
<sequence length="292" mass="32705">MRSESEVTVSPVAVPPRTSSRRLLRSQPHSRVNSQSQQFQAQVHQPSSSPAQRHSFTLTRGLASSLPRPEAPAAAAATSTVDAEPLIIELESEAQWLAPRSKLAQPVQVVQPPVADMSKRPLYPQPPPRRSSKRIHYGDVDLGLTHDMQHQVNPSAPPSVDRFAHEDFDFRRRGTWTDDKERIVRGPFDEYSHNKGMCEDLTEGKFSFPVIHSIRADPVDLQLINILKQKTTDVQVKRYAVSYMDSKGSFEYTRQVVATLIERARKMVAELDDGSGRAAGIYKILDKMVISS</sequence>
<dbReference type="STRING" id="983965.A0A2T4BZ95"/>
<dbReference type="Pfam" id="PF00348">
    <property type="entry name" value="polyprenyl_synt"/>
    <property type="match status" value="1"/>
</dbReference>
<evidence type="ECO:0000256" key="1">
    <source>
        <dbReference type="ARBA" id="ARBA00022679"/>
    </source>
</evidence>
<accession>A0A2T4BZ95</accession>
<dbReference type="Gene3D" id="1.10.600.10">
    <property type="entry name" value="Farnesyl Diphosphate Synthase"/>
    <property type="match status" value="1"/>
</dbReference>
<dbReference type="SUPFAM" id="SSF48576">
    <property type="entry name" value="Terpenoid synthases"/>
    <property type="match status" value="1"/>
</dbReference>
<dbReference type="InterPro" id="IPR000092">
    <property type="entry name" value="Polyprenyl_synt"/>
</dbReference>